<gene>
    <name evidence="1" type="ORF">BC659_1700</name>
</gene>
<proteinExistence type="predicted"/>
<name>A0A4R6IUV0_9BACT</name>
<comment type="caution">
    <text evidence="1">The sequence shown here is derived from an EMBL/GenBank/DDBJ whole genome shotgun (WGS) entry which is preliminary data.</text>
</comment>
<dbReference type="EMBL" id="SNWP01000011">
    <property type="protein sequence ID" value="TDO26394.1"/>
    <property type="molecule type" value="Genomic_DNA"/>
</dbReference>
<evidence type="ECO:0000313" key="1">
    <source>
        <dbReference type="EMBL" id="TDO26394.1"/>
    </source>
</evidence>
<sequence>MINTNTNIKNIVAACLLGCFFVCGCENDVNDVKAFGSKSPGIEEGKNIESYISQNGRIRAKLTAPILLRYQGDSMRKTEFPNTLHVDFFDSTMRIESQLFAKYGRYLPNESKVFLKDSVVIFNTKGDTLYSNELFWDQSLGQFYTQTPVTLVQNYPYKQKGRYANGFRSNQDLTDITFFNIQPGSFAILPDSAFSK</sequence>
<dbReference type="Pfam" id="PF06835">
    <property type="entry name" value="LptC"/>
    <property type="match status" value="1"/>
</dbReference>
<protein>
    <submittedName>
        <fullName evidence="1">LPS export ABC transporter protein LptC</fullName>
    </submittedName>
</protein>
<evidence type="ECO:0000313" key="2">
    <source>
        <dbReference type="Proteomes" id="UP000295741"/>
    </source>
</evidence>
<dbReference type="InterPro" id="IPR010664">
    <property type="entry name" value="LipoPS_assembly_LptC-rel"/>
</dbReference>
<keyword evidence="2" id="KW-1185">Reference proteome</keyword>
<accession>A0A4R6IUV0</accession>
<dbReference type="GO" id="GO:0005886">
    <property type="term" value="C:plasma membrane"/>
    <property type="evidence" value="ECO:0007669"/>
    <property type="project" value="InterPro"/>
</dbReference>
<dbReference type="GO" id="GO:0015221">
    <property type="term" value="F:lipopolysaccharide transmembrane transporter activity"/>
    <property type="evidence" value="ECO:0007669"/>
    <property type="project" value="InterPro"/>
</dbReference>
<dbReference type="Proteomes" id="UP000295741">
    <property type="component" value="Unassembled WGS sequence"/>
</dbReference>
<organism evidence="1 2">
    <name type="scientific">Sediminibacterium goheungense</name>
    <dbReference type="NCBI Taxonomy" id="1086393"/>
    <lineage>
        <taxon>Bacteria</taxon>
        <taxon>Pseudomonadati</taxon>
        <taxon>Bacteroidota</taxon>
        <taxon>Chitinophagia</taxon>
        <taxon>Chitinophagales</taxon>
        <taxon>Chitinophagaceae</taxon>
        <taxon>Sediminibacterium</taxon>
    </lineage>
</organism>
<dbReference type="OrthoDB" id="9812080at2"/>
<dbReference type="NCBIfam" id="TIGR04409">
    <property type="entry name" value="LptC_YrbK"/>
    <property type="match status" value="1"/>
</dbReference>
<dbReference type="RefSeq" id="WP_133474245.1">
    <property type="nucleotide sequence ID" value="NZ_SNWP01000011.1"/>
</dbReference>
<dbReference type="AlphaFoldDB" id="A0A4R6IUV0"/>
<reference evidence="1 2" key="1">
    <citation type="submission" date="2019-03" db="EMBL/GenBank/DDBJ databases">
        <title>Genomic Encyclopedia of Archaeal and Bacterial Type Strains, Phase II (KMG-II): from individual species to whole genera.</title>
        <authorList>
            <person name="Goeker M."/>
        </authorList>
    </citation>
    <scope>NUCLEOTIDE SEQUENCE [LARGE SCALE GENOMIC DNA]</scope>
    <source>
        <strain evidence="1 2">DSM 28323</strain>
    </source>
</reference>
<dbReference type="InterPro" id="IPR026265">
    <property type="entry name" value="LptC"/>
</dbReference>